<accession>A0A1G9V474</accession>
<comment type="catalytic activity">
    <reaction evidence="6">
        <text>L-lysyl-[protein] + 3 S-adenosyl-L-methionine = N(6),N(6),N(6)-trimethyl-L-lysyl-[protein] + 3 S-adenosyl-L-homocysteine + 3 H(+)</text>
        <dbReference type="Rhea" id="RHEA:54192"/>
        <dbReference type="Rhea" id="RHEA-COMP:9752"/>
        <dbReference type="Rhea" id="RHEA-COMP:13826"/>
        <dbReference type="ChEBI" id="CHEBI:15378"/>
        <dbReference type="ChEBI" id="CHEBI:29969"/>
        <dbReference type="ChEBI" id="CHEBI:57856"/>
        <dbReference type="ChEBI" id="CHEBI:59789"/>
        <dbReference type="ChEBI" id="CHEBI:61961"/>
    </reaction>
</comment>
<dbReference type="GO" id="GO:0005840">
    <property type="term" value="C:ribosome"/>
    <property type="evidence" value="ECO:0007669"/>
    <property type="project" value="UniProtKB-KW"/>
</dbReference>
<dbReference type="HAMAP" id="MF_00735">
    <property type="entry name" value="Methyltr_PrmA"/>
    <property type="match status" value="1"/>
</dbReference>
<dbReference type="GO" id="GO:0005737">
    <property type="term" value="C:cytoplasm"/>
    <property type="evidence" value="ECO:0007669"/>
    <property type="project" value="UniProtKB-SubCell"/>
</dbReference>
<dbReference type="SUPFAM" id="SSF53335">
    <property type="entry name" value="S-adenosyl-L-methionine-dependent methyltransferases"/>
    <property type="match status" value="1"/>
</dbReference>
<dbReference type="EMBL" id="FNID01000003">
    <property type="protein sequence ID" value="SDM66846.1"/>
    <property type="molecule type" value="Genomic_DNA"/>
</dbReference>
<dbReference type="CDD" id="cd02440">
    <property type="entry name" value="AdoMet_MTases"/>
    <property type="match status" value="1"/>
</dbReference>
<dbReference type="AlphaFoldDB" id="A0A1G9V474"/>
<evidence type="ECO:0000256" key="6">
    <source>
        <dbReference type="HAMAP-Rule" id="MF_00735"/>
    </source>
</evidence>
<keyword evidence="8" id="KW-1185">Reference proteome</keyword>
<keyword evidence="5 6" id="KW-0949">S-adenosyl-L-methionine</keyword>
<dbReference type="Proteomes" id="UP000199182">
    <property type="component" value="Unassembled WGS sequence"/>
</dbReference>
<keyword evidence="7" id="KW-0689">Ribosomal protein</keyword>
<comment type="function">
    <text evidence="6">Methylates ribosomal protein L11.</text>
</comment>
<dbReference type="STRING" id="258515.SAMN05192585_10345"/>
<feature type="binding site" evidence="6">
    <location>
        <position position="258"/>
    </location>
    <ligand>
        <name>S-adenosyl-L-methionine</name>
        <dbReference type="ChEBI" id="CHEBI:59789"/>
    </ligand>
</feature>
<keyword evidence="7" id="KW-0687">Ribonucleoprotein</keyword>
<comment type="similarity">
    <text evidence="1 6">Belongs to the methyltransferase superfamily. PrmA family.</text>
</comment>
<keyword evidence="2 6" id="KW-0963">Cytoplasm</keyword>
<dbReference type="Pfam" id="PF06325">
    <property type="entry name" value="PrmA"/>
    <property type="match status" value="1"/>
</dbReference>
<evidence type="ECO:0000256" key="4">
    <source>
        <dbReference type="ARBA" id="ARBA00022679"/>
    </source>
</evidence>
<dbReference type="InterPro" id="IPR050078">
    <property type="entry name" value="Ribosomal_L11_MeTrfase_PrmA"/>
</dbReference>
<dbReference type="GO" id="GO:0032259">
    <property type="term" value="P:methylation"/>
    <property type="evidence" value="ECO:0007669"/>
    <property type="project" value="UniProtKB-KW"/>
</dbReference>
<evidence type="ECO:0000256" key="2">
    <source>
        <dbReference type="ARBA" id="ARBA00022490"/>
    </source>
</evidence>
<dbReference type="NCBIfam" id="TIGR00406">
    <property type="entry name" value="prmA"/>
    <property type="match status" value="1"/>
</dbReference>
<protein>
    <recommendedName>
        <fullName evidence="6">Ribosomal protein L11 methyltransferase</fullName>
        <shortName evidence="6">L11 Mtase</shortName>
        <ecNumber evidence="6">2.1.1.-</ecNumber>
    </recommendedName>
</protein>
<dbReference type="PANTHER" id="PTHR43648:SF1">
    <property type="entry name" value="ELECTRON TRANSFER FLAVOPROTEIN BETA SUBUNIT LYSINE METHYLTRANSFERASE"/>
    <property type="match status" value="1"/>
</dbReference>
<dbReference type="InterPro" id="IPR004498">
    <property type="entry name" value="Ribosomal_PrmA_MeTrfase"/>
</dbReference>
<dbReference type="InterPro" id="IPR029063">
    <property type="entry name" value="SAM-dependent_MTases_sf"/>
</dbReference>
<feature type="binding site" evidence="6">
    <location>
        <position position="208"/>
    </location>
    <ligand>
        <name>S-adenosyl-L-methionine</name>
        <dbReference type="ChEBI" id="CHEBI:59789"/>
    </ligand>
</feature>
<feature type="binding site" evidence="6">
    <location>
        <position position="165"/>
    </location>
    <ligand>
        <name>S-adenosyl-L-methionine</name>
        <dbReference type="ChEBI" id="CHEBI:59789"/>
    </ligand>
</feature>
<dbReference type="PIRSF" id="PIRSF000401">
    <property type="entry name" value="RPL11_MTase"/>
    <property type="match status" value="1"/>
</dbReference>
<gene>
    <name evidence="6" type="primary">prmA</name>
    <name evidence="7" type="ORF">SAMN05192585_10345</name>
</gene>
<keyword evidence="3 6" id="KW-0489">Methyltransferase</keyword>
<dbReference type="PANTHER" id="PTHR43648">
    <property type="entry name" value="ELECTRON TRANSFER FLAVOPROTEIN BETA SUBUNIT LYSINE METHYLTRANSFERASE"/>
    <property type="match status" value="1"/>
</dbReference>
<evidence type="ECO:0000313" key="7">
    <source>
        <dbReference type="EMBL" id="SDM66846.1"/>
    </source>
</evidence>
<sequence length="324" mass="36050">MDFTQVTIYTTALGVDIVTATLMQLGINGFEIEDAGDFEAFLADTQPHWDYVDESLMRLKDAETNIKIYLPVNEQGAQQLAAVKDTLNTLKDGDTGHTLGRLEAELTNVREEDWANNWKQYFKPFEVGNKFVIKPSWEEYNNQTDRVILEIDPSSSFGTGTHHTTQLCIEQLEQYVKEGSLVLDMGCGSGILSVAALLLGAQRVAAVDIDQNSVKIAQENVAKNGFDMPRFSAVCGNVLEDEALSSLGEQFYDVVVANIVADVIIAMRGLFGRYLKQDGVLICSGIISQRADEVRQTLEQSGFETVSRHEKQDWTALVLQKRQQ</sequence>
<comment type="subcellular location">
    <subcellularLocation>
        <location evidence="6">Cytoplasm</location>
    </subcellularLocation>
</comment>
<dbReference type="RefSeq" id="WP_092637761.1">
    <property type="nucleotide sequence ID" value="NZ_FNID01000003.1"/>
</dbReference>
<proteinExistence type="inferred from homology"/>
<dbReference type="EC" id="2.1.1.-" evidence="6"/>
<evidence type="ECO:0000313" key="8">
    <source>
        <dbReference type="Proteomes" id="UP000199182"/>
    </source>
</evidence>
<reference evidence="7 8" key="1">
    <citation type="submission" date="2016-10" db="EMBL/GenBank/DDBJ databases">
        <authorList>
            <person name="de Groot N.N."/>
        </authorList>
    </citation>
    <scope>NUCLEOTIDE SEQUENCE [LARGE SCALE GENOMIC DNA]</scope>
    <source>
        <strain evidence="7 8">CGMCC 1.5012</strain>
    </source>
</reference>
<name>A0A1G9V474_9FIRM</name>
<dbReference type="OrthoDB" id="9785995at2"/>
<evidence type="ECO:0000256" key="5">
    <source>
        <dbReference type="ARBA" id="ARBA00022691"/>
    </source>
</evidence>
<dbReference type="Gene3D" id="3.40.50.150">
    <property type="entry name" value="Vaccinia Virus protein VP39"/>
    <property type="match status" value="1"/>
</dbReference>
<evidence type="ECO:0000256" key="3">
    <source>
        <dbReference type="ARBA" id="ARBA00022603"/>
    </source>
</evidence>
<evidence type="ECO:0000256" key="1">
    <source>
        <dbReference type="ARBA" id="ARBA00009741"/>
    </source>
</evidence>
<dbReference type="GO" id="GO:0016279">
    <property type="term" value="F:protein-lysine N-methyltransferase activity"/>
    <property type="evidence" value="ECO:0007669"/>
    <property type="project" value="RHEA"/>
</dbReference>
<feature type="binding site" evidence="6">
    <location>
        <position position="186"/>
    </location>
    <ligand>
        <name>S-adenosyl-L-methionine</name>
        <dbReference type="ChEBI" id="CHEBI:59789"/>
    </ligand>
</feature>
<keyword evidence="4 6" id="KW-0808">Transferase</keyword>
<organism evidence="7 8">
    <name type="scientific">Acetanaerobacterium elongatum</name>
    <dbReference type="NCBI Taxonomy" id="258515"/>
    <lineage>
        <taxon>Bacteria</taxon>
        <taxon>Bacillati</taxon>
        <taxon>Bacillota</taxon>
        <taxon>Clostridia</taxon>
        <taxon>Eubacteriales</taxon>
        <taxon>Oscillospiraceae</taxon>
        <taxon>Acetanaerobacterium</taxon>
    </lineage>
</organism>